<dbReference type="InterPro" id="IPR018027">
    <property type="entry name" value="Asn/Gln_amidotransferase"/>
</dbReference>
<dbReference type="GO" id="GO:0050566">
    <property type="term" value="F:asparaginyl-tRNA synthase (glutamine-hydrolyzing) activity"/>
    <property type="evidence" value="ECO:0007669"/>
    <property type="project" value="RHEA"/>
</dbReference>
<evidence type="ECO:0000256" key="3">
    <source>
        <dbReference type="ARBA" id="ARBA00022598"/>
    </source>
</evidence>
<dbReference type="GO" id="GO:0005524">
    <property type="term" value="F:ATP binding"/>
    <property type="evidence" value="ECO:0007669"/>
    <property type="project" value="UniProtKB-KW"/>
</dbReference>
<evidence type="ECO:0000256" key="2">
    <source>
        <dbReference type="ARBA" id="ARBA00016923"/>
    </source>
</evidence>
<dbReference type="eggNOG" id="arCOG01718">
    <property type="taxonomic scope" value="Archaea"/>
</dbReference>
<dbReference type="NCBIfam" id="TIGR00133">
    <property type="entry name" value="gatB"/>
    <property type="match status" value="1"/>
</dbReference>
<comment type="subunit">
    <text evidence="8">Heterotrimer of A, B and C subunits.</text>
</comment>
<dbReference type="NCBIfam" id="NF004012">
    <property type="entry name" value="PRK05477.1-2"/>
    <property type="match status" value="1"/>
</dbReference>
<keyword evidence="3 8" id="KW-0436">Ligase</keyword>
<keyword evidence="5 8" id="KW-0067">ATP-binding</keyword>
<dbReference type="InParanoid" id="D9Q0N6"/>
<dbReference type="FunCoup" id="D9Q0N6">
    <property type="interactions" value="121"/>
</dbReference>
<dbReference type="InterPro" id="IPR006075">
    <property type="entry name" value="Asn/Gln-tRNA_Trfase_suB/E_cat"/>
</dbReference>
<keyword evidence="4 8" id="KW-0547">Nucleotide-binding</keyword>
<dbReference type="HOGENOM" id="CLU_019240_0_1_2"/>
<dbReference type="HAMAP" id="MF_00121">
    <property type="entry name" value="GatB"/>
    <property type="match status" value="1"/>
</dbReference>
<dbReference type="GO" id="GO:0070681">
    <property type="term" value="P:glutaminyl-tRNAGln biosynthesis via transamidation"/>
    <property type="evidence" value="ECO:0007669"/>
    <property type="project" value="TreeGrafter"/>
</dbReference>
<evidence type="ECO:0000313" key="10">
    <source>
        <dbReference type="EMBL" id="ADL18874.1"/>
    </source>
</evidence>
<accession>D9Q0N6</accession>
<comment type="function">
    <text evidence="8">Allows the formation of correctly charged Asn-tRNA(Asn) or Gln-tRNA(Gln) through the transamidation of misacylated Asp-tRNA(Asn) or Glu-tRNA(Gln) in organisms which lack either or both of asparaginyl-tRNA or glutaminyl-tRNA synthetases. The reaction takes place in the presence of glutamine and ATP through an activated phospho-Asp-tRNA(Asn) or phospho-Glu-tRNA(Gln).</text>
</comment>
<dbReference type="PANTHER" id="PTHR11659:SF0">
    <property type="entry name" value="GLUTAMYL-TRNA(GLN) AMIDOTRANSFERASE SUBUNIT B, MITOCHONDRIAL"/>
    <property type="match status" value="1"/>
</dbReference>
<proteinExistence type="inferred from homology"/>
<keyword evidence="10" id="KW-0808">Transferase</keyword>
<evidence type="ECO:0000313" key="11">
    <source>
        <dbReference type="Proteomes" id="UP000000346"/>
    </source>
</evidence>
<dbReference type="InterPro" id="IPR023168">
    <property type="entry name" value="GatB_Yqey_C_2"/>
</dbReference>
<evidence type="ECO:0000256" key="8">
    <source>
        <dbReference type="HAMAP-Rule" id="MF_00121"/>
    </source>
</evidence>
<dbReference type="InterPro" id="IPR017958">
    <property type="entry name" value="Gln-tRNA_amidoTrfase_suB_CS"/>
</dbReference>
<gene>
    <name evidence="8" type="primary">gatB</name>
    <name evidence="10" type="ordered locus">ASAC_0467</name>
</gene>
<dbReference type="RefSeq" id="WP_013266386.1">
    <property type="nucleotide sequence ID" value="NC_014374.1"/>
</dbReference>
<comment type="catalytic activity">
    <reaction evidence="8">
        <text>L-aspartyl-tRNA(Asn) + L-glutamine + ATP + H2O = L-asparaginyl-tRNA(Asn) + L-glutamate + ADP + phosphate + 2 H(+)</text>
        <dbReference type="Rhea" id="RHEA:14513"/>
        <dbReference type="Rhea" id="RHEA-COMP:9674"/>
        <dbReference type="Rhea" id="RHEA-COMP:9677"/>
        <dbReference type="ChEBI" id="CHEBI:15377"/>
        <dbReference type="ChEBI" id="CHEBI:15378"/>
        <dbReference type="ChEBI" id="CHEBI:29985"/>
        <dbReference type="ChEBI" id="CHEBI:30616"/>
        <dbReference type="ChEBI" id="CHEBI:43474"/>
        <dbReference type="ChEBI" id="CHEBI:58359"/>
        <dbReference type="ChEBI" id="CHEBI:78515"/>
        <dbReference type="ChEBI" id="CHEBI:78516"/>
        <dbReference type="ChEBI" id="CHEBI:456216"/>
    </reaction>
</comment>
<name>D9Q0N6_ACIS3</name>
<dbReference type="Pfam" id="PF02934">
    <property type="entry name" value="GatB_N"/>
    <property type="match status" value="1"/>
</dbReference>
<evidence type="ECO:0000256" key="7">
    <source>
        <dbReference type="ARBA" id="ARBA00047913"/>
    </source>
</evidence>
<dbReference type="GeneID" id="9498697"/>
<dbReference type="Gene3D" id="1.10.10.410">
    <property type="match status" value="1"/>
</dbReference>
<dbReference type="SUPFAM" id="SSF55931">
    <property type="entry name" value="Glutamine synthetase/guanido kinase"/>
    <property type="match status" value="1"/>
</dbReference>
<dbReference type="EMBL" id="CP001742">
    <property type="protein sequence ID" value="ADL18874.1"/>
    <property type="molecule type" value="Genomic_DNA"/>
</dbReference>
<dbReference type="Pfam" id="PF02637">
    <property type="entry name" value="GatB_Yqey"/>
    <property type="match status" value="1"/>
</dbReference>
<dbReference type="AlphaFoldDB" id="D9Q0N6"/>
<dbReference type="InterPro" id="IPR017959">
    <property type="entry name" value="Asn/Gln-tRNA_amidoTrfase_suB/E"/>
</dbReference>
<keyword evidence="11" id="KW-1185">Reference proteome</keyword>
<organism evidence="10 11">
    <name type="scientific">Acidilobus saccharovorans (strain DSM 16705 / JCM 18335 / VKM B-2471 / 345-15)</name>
    <dbReference type="NCBI Taxonomy" id="666510"/>
    <lineage>
        <taxon>Archaea</taxon>
        <taxon>Thermoproteota</taxon>
        <taxon>Thermoprotei</taxon>
        <taxon>Acidilobales</taxon>
        <taxon>Acidilobaceae</taxon>
        <taxon>Acidilobus</taxon>
    </lineage>
</organism>
<dbReference type="Proteomes" id="UP000000346">
    <property type="component" value="Chromosome"/>
</dbReference>
<comment type="catalytic activity">
    <reaction evidence="7 8">
        <text>L-glutamyl-tRNA(Gln) + L-glutamine + ATP + H2O = L-glutaminyl-tRNA(Gln) + L-glutamate + ADP + phosphate + H(+)</text>
        <dbReference type="Rhea" id="RHEA:17521"/>
        <dbReference type="Rhea" id="RHEA-COMP:9681"/>
        <dbReference type="Rhea" id="RHEA-COMP:9684"/>
        <dbReference type="ChEBI" id="CHEBI:15377"/>
        <dbReference type="ChEBI" id="CHEBI:15378"/>
        <dbReference type="ChEBI" id="CHEBI:29985"/>
        <dbReference type="ChEBI" id="CHEBI:30616"/>
        <dbReference type="ChEBI" id="CHEBI:43474"/>
        <dbReference type="ChEBI" id="CHEBI:58359"/>
        <dbReference type="ChEBI" id="CHEBI:78520"/>
        <dbReference type="ChEBI" id="CHEBI:78521"/>
        <dbReference type="ChEBI" id="CHEBI:456216"/>
    </reaction>
</comment>
<dbReference type="KEGG" id="asc:ASAC_0467"/>
<evidence type="ECO:0000256" key="6">
    <source>
        <dbReference type="ARBA" id="ARBA00022917"/>
    </source>
</evidence>
<dbReference type="GO" id="GO:0006412">
    <property type="term" value="P:translation"/>
    <property type="evidence" value="ECO:0007669"/>
    <property type="project" value="UniProtKB-UniRule"/>
</dbReference>
<dbReference type="PANTHER" id="PTHR11659">
    <property type="entry name" value="GLUTAMYL-TRNA GLN AMIDOTRANSFERASE SUBUNIT B MITOCHONDRIAL AND PROKARYOTIC PET112-RELATED"/>
    <property type="match status" value="1"/>
</dbReference>
<sequence>MSYLPFKIGLEIHLQLTEAGTKLFCDCRSNYRGMAPNSNVCPVCMGLPGALPVPRRQPLRFATALSMLMNCEMPPAMIFTRKHYFYPDLPKNYQITQYQGGGGAPICLRGRARYYDPDADGWREVTIRRINVEEDPGRTEYDGTITSSENAYIDYNRSGVPLVEVVTEPELRSPRDARRFVEYLLLIMEYIGATNPRLDGAFRVDANVSVEGGERVEIKNIGSTLDLERAIRYELFRESKLVSQGGRVERETRGWDPVRKVTKPQRAKETEEEYLYFPDPDIPPVPMKELIEEARPLTLRDPAKFMDVITAHGVPRRQAWSIVLYRPALSVYLSAVEKGADPLIVARMIAVDLKGLMKKQGVDPHEDSSWPSPETIAALAELISRGEYTYDEIKYNALPQLAANPETPIERLLPPRLSDLSEVITAVLSKEKKAVKDYLSGREEALDYLVGSALKMRRGYAVDPKLVRSVILKELRQLQGNNKDN</sequence>
<dbReference type="SMART" id="SM00845">
    <property type="entry name" value="GatB_Yqey"/>
    <property type="match status" value="1"/>
</dbReference>
<protein>
    <recommendedName>
        <fullName evidence="2 8">Aspartyl/glutamyl-tRNA(Asn/Gln) amidotransferase subunit B</fullName>
        <shortName evidence="8">Asp/Glu-ADT subunit B</shortName>
        <ecNumber evidence="8">6.3.5.-</ecNumber>
    </recommendedName>
</protein>
<dbReference type="EC" id="6.3.5.-" evidence="8"/>
<dbReference type="OrthoDB" id="52755at2157"/>
<reference evidence="10 11" key="1">
    <citation type="journal article" date="2010" name="Appl. Environ. Microbiol.">
        <title>The genome sequence of the crenarchaeon Acidilobus saccharovorans supports a new order, Acidilobales, and suggests an important ecological role in terrestrial acidic hot springs.</title>
        <authorList>
            <person name="Mardanov A.V."/>
            <person name="Svetlitchnyi V.A."/>
            <person name="Beletsky A.V."/>
            <person name="Prokofeva M.I."/>
            <person name="Bonch-Osmolovskaya E.A."/>
            <person name="Ravin N.V."/>
            <person name="Skryabin K.G."/>
        </authorList>
    </citation>
    <scope>NUCLEOTIDE SEQUENCE [LARGE SCALE GENOMIC DNA]</scope>
    <source>
        <strain evidence="11">DSM 16705 / JCM 18335 / VKM B-2471 / 345-15</strain>
    </source>
</reference>
<dbReference type="SUPFAM" id="SSF89095">
    <property type="entry name" value="GatB/YqeY motif"/>
    <property type="match status" value="1"/>
</dbReference>
<dbReference type="InterPro" id="IPR014746">
    <property type="entry name" value="Gln_synth/guanido_kin_cat_dom"/>
</dbReference>
<dbReference type="STRING" id="666510.ASAC_0467"/>
<dbReference type="InterPro" id="IPR004413">
    <property type="entry name" value="GatB"/>
</dbReference>
<feature type="domain" description="Asn/Gln amidotransferase" evidence="9">
    <location>
        <begin position="330"/>
        <end position="475"/>
    </location>
</feature>
<comment type="similarity">
    <text evidence="1 8">Belongs to the GatB/GatE family. GatB subfamily.</text>
</comment>
<evidence type="ECO:0000256" key="5">
    <source>
        <dbReference type="ARBA" id="ARBA00022840"/>
    </source>
</evidence>
<dbReference type="InterPro" id="IPR003789">
    <property type="entry name" value="Asn/Gln_tRNA_amidoTrase-B-like"/>
</dbReference>
<dbReference type="GO" id="GO:0016740">
    <property type="term" value="F:transferase activity"/>
    <property type="evidence" value="ECO:0007669"/>
    <property type="project" value="UniProtKB-KW"/>
</dbReference>
<keyword evidence="6 8" id="KW-0648">Protein biosynthesis</keyword>
<dbReference type="GO" id="GO:0050567">
    <property type="term" value="F:glutaminyl-tRNA synthase (glutamine-hydrolyzing) activity"/>
    <property type="evidence" value="ECO:0007669"/>
    <property type="project" value="UniProtKB-UniRule"/>
</dbReference>
<evidence type="ECO:0000256" key="1">
    <source>
        <dbReference type="ARBA" id="ARBA00005306"/>
    </source>
</evidence>
<evidence type="ECO:0000256" key="4">
    <source>
        <dbReference type="ARBA" id="ARBA00022741"/>
    </source>
</evidence>
<evidence type="ECO:0000259" key="9">
    <source>
        <dbReference type="SMART" id="SM00845"/>
    </source>
</evidence>
<dbReference type="PROSITE" id="PS01234">
    <property type="entry name" value="GATB"/>
    <property type="match status" value="1"/>
</dbReference>